<dbReference type="EMBL" id="MCGT01000031">
    <property type="protein sequence ID" value="ORX47998.1"/>
    <property type="molecule type" value="Genomic_DNA"/>
</dbReference>
<comment type="caution">
    <text evidence="1">The sequence shown here is derived from an EMBL/GenBank/DDBJ whole genome shotgun (WGS) entry which is preliminary data.</text>
</comment>
<protein>
    <submittedName>
        <fullName evidence="1">UPF0052-domain-containing protein</fullName>
    </submittedName>
</protein>
<dbReference type="STRING" id="101127.A0A1X2G8W3"/>
<keyword evidence="2" id="KW-1185">Reference proteome</keyword>
<dbReference type="InterPro" id="IPR002882">
    <property type="entry name" value="CofD"/>
</dbReference>
<dbReference type="GO" id="GO:0043743">
    <property type="term" value="F:LPPG:FO 2-phospho-L-lactate transferase activity"/>
    <property type="evidence" value="ECO:0007669"/>
    <property type="project" value="InterPro"/>
</dbReference>
<sequence length="491" mass="54296">MTIPPSFVVFSGGSACNHITKSFQSVSPNISYIIGISDNGGSSSELQRLLGGPAIGDFRSRLTRLIDTVDPCPSDERMAIRDLLSHRLSGDPSIVKDEWAAIAEGRHSLWKKIPADKKETIRGFLTHFNGEILKRAHKRFNFCNGSVGNFFLTGARCFFGSLEAALFLFSAITGVNEPTSVIPVINTNHTATIAAVLEDGQTIIGQCEISHPSPYHTPADICNPIDAFMRLGLDDDNIRSLKDDGDDSNAMPRDQYGHSSLNHAKEQCNRNLFFSKHTNEHLPASIQRVFYINEYGQEIYPVPNAKVITQLSTKRTLVYSMGSLFTSLVPNLILRNIGKAIAESHSLKFKVLLLNGSHDRETHGFTAMDFITTITGALNESQRIDCRRAFYETAAHLKHHYLRMTPNMGDHIEPASRSASQHHSFHGSLDSGYASSNSPMAHFPPFPDQLFHASSPSVYITHLVYLDKSEIVVDVEAIESIGIKCIQVKSQ</sequence>
<evidence type="ECO:0000313" key="2">
    <source>
        <dbReference type="Proteomes" id="UP000242146"/>
    </source>
</evidence>
<dbReference type="Pfam" id="PF01933">
    <property type="entry name" value="CofD"/>
    <property type="match status" value="1"/>
</dbReference>
<dbReference type="InterPro" id="IPR038136">
    <property type="entry name" value="CofD-like_dom_sf"/>
</dbReference>
<gene>
    <name evidence="1" type="ORF">DM01DRAFT_1292328</name>
</gene>
<organism evidence="1 2">
    <name type="scientific">Hesseltinella vesiculosa</name>
    <dbReference type="NCBI Taxonomy" id="101127"/>
    <lineage>
        <taxon>Eukaryota</taxon>
        <taxon>Fungi</taxon>
        <taxon>Fungi incertae sedis</taxon>
        <taxon>Mucoromycota</taxon>
        <taxon>Mucoromycotina</taxon>
        <taxon>Mucoromycetes</taxon>
        <taxon>Mucorales</taxon>
        <taxon>Cunninghamellaceae</taxon>
        <taxon>Hesseltinella</taxon>
    </lineage>
</organism>
<evidence type="ECO:0000313" key="1">
    <source>
        <dbReference type="EMBL" id="ORX47998.1"/>
    </source>
</evidence>
<reference evidence="1 2" key="1">
    <citation type="submission" date="2016-07" db="EMBL/GenBank/DDBJ databases">
        <title>Pervasive Adenine N6-methylation of Active Genes in Fungi.</title>
        <authorList>
            <consortium name="DOE Joint Genome Institute"/>
            <person name="Mondo S.J."/>
            <person name="Dannebaum R.O."/>
            <person name="Kuo R.C."/>
            <person name="Labutti K."/>
            <person name="Haridas S."/>
            <person name="Kuo A."/>
            <person name="Salamov A."/>
            <person name="Ahrendt S.R."/>
            <person name="Lipzen A."/>
            <person name="Sullivan W."/>
            <person name="Andreopoulos W.B."/>
            <person name="Clum A."/>
            <person name="Lindquist E."/>
            <person name="Daum C."/>
            <person name="Ramamoorthy G.K."/>
            <person name="Gryganskyi A."/>
            <person name="Culley D."/>
            <person name="Magnuson J.K."/>
            <person name="James T.Y."/>
            <person name="O'Malley M.A."/>
            <person name="Stajich J.E."/>
            <person name="Spatafora J.W."/>
            <person name="Visel A."/>
            <person name="Grigoriev I.V."/>
        </authorList>
    </citation>
    <scope>NUCLEOTIDE SEQUENCE [LARGE SCALE GENOMIC DNA]</scope>
    <source>
        <strain evidence="1 2">NRRL 3301</strain>
    </source>
</reference>
<dbReference type="Proteomes" id="UP000242146">
    <property type="component" value="Unassembled WGS sequence"/>
</dbReference>
<name>A0A1X2G8W3_9FUNG</name>
<dbReference type="OrthoDB" id="10267139at2759"/>
<dbReference type="SUPFAM" id="SSF142338">
    <property type="entry name" value="CofD-like"/>
    <property type="match status" value="1"/>
</dbReference>
<proteinExistence type="predicted"/>
<dbReference type="PANTHER" id="PTHR31240">
    <property type="entry name" value="MATERNAL EFFECT EMBRYO ARREST 18"/>
    <property type="match status" value="1"/>
</dbReference>
<accession>A0A1X2G8W3</accession>
<dbReference type="AlphaFoldDB" id="A0A1X2G8W3"/>
<dbReference type="PANTHER" id="PTHR31240:SF0">
    <property type="entry name" value="MATERNAL EFFECT EMBRYO ARREST 18"/>
    <property type="match status" value="1"/>
</dbReference>
<dbReference type="Gene3D" id="3.40.50.10680">
    <property type="entry name" value="CofD-like domains"/>
    <property type="match status" value="1"/>
</dbReference>